<dbReference type="Proteomes" id="UP001446871">
    <property type="component" value="Unassembled WGS sequence"/>
</dbReference>
<evidence type="ECO:0000313" key="3">
    <source>
        <dbReference type="Proteomes" id="UP001446871"/>
    </source>
</evidence>
<dbReference type="Pfam" id="PF00550">
    <property type="entry name" value="PP-binding"/>
    <property type="match status" value="1"/>
</dbReference>
<dbReference type="InterPro" id="IPR009081">
    <property type="entry name" value="PP-bd_ACP"/>
</dbReference>
<sequence>MDSSAPYRTGLGYFLAISPRSPSILCNVDPEKYLAIIAEEVGISRDELHDDTEFADLGLDRVLAQAIADRFADETSQRLEVSVFESCPDVRSFMRRLDKTVAESTVPEKGTVHVPIEKMMMKKKKKNAARTSPLVLPLQGNPATAKKTLFLLPDGSGSGLAYARIPPLGPDICLCALNSPFLGAGPFSTTIEEMSATFTAAIREAQPHGPYNLGGWSAGGYFATEVARSLLRAGEAVERVLLIDSPCRVEYEAMPIEVVRFLAPRNLMGNWGDKKAGTPQWLVDHFEGTLAAVAEYEPGPIIEGRVANVFVVEASQAVFGTQAELVGSGLDLGVRLTRDLLGPRSRQFDPHGWHTLYPGARLRWARTSGSHFTLVHPPHVSFVLPSPSCFSNFLDNGETKAIDVF</sequence>
<dbReference type="SUPFAM" id="SSF47336">
    <property type="entry name" value="ACP-like"/>
    <property type="match status" value="1"/>
</dbReference>
<dbReference type="InterPro" id="IPR036736">
    <property type="entry name" value="ACP-like_sf"/>
</dbReference>
<reference evidence="2 3" key="1">
    <citation type="submission" date="2023-01" db="EMBL/GenBank/DDBJ databases">
        <title>Analysis of 21 Apiospora genomes using comparative genomics revels a genus with tremendous synthesis potential of carbohydrate active enzymes and secondary metabolites.</title>
        <authorList>
            <person name="Sorensen T."/>
        </authorList>
    </citation>
    <scope>NUCLEOTIDE SEQUENCE [LARGE SCALE GENOMIC DNA]</scope>
    <source>
        <strain evidence="2 3">CBS 83171</strain>
    </source>
</reference>
<dbReference type="Pfam" id="PF00975">
    <property type="entry name" value="Thioesterase"/>
    <property type="match status" value="1"/>
</dbReference>
<dbReference type="EMBL" id="JAQQWM010000008">
    <property type="protein sequence ID" value="KAK8053726.1"/>
    <property type="molecule type" value="Genomic_DNA"/>
</dbReference>
<evidence type="ECO:0000259" key="1">
    <source>
        <dbReference type="PROSITE" id="PS50075"/>
    </source>
</evidence>
<feature type="domain" description="Carrier" evidence="1">
    <location>
        <begin position="27"/>
        <end position="101"/>
    </location>
</feature>
<dbReference type="Gene3D" id="1.10.1200.10">
    <property type="entry name" value="ACP-like"/>
    <property type="match status" value="1"/>
</dbReference>
<accession>A0ABR1U4A9</accession>
<evidence type="ECO:0000313" key="2">
    <source>
        <dbReference type="EMBL" id="KAK8053726.1"/>
    </source>
</evidence>
<keyword evidence="3" id="KW-1185">Reference proteome</keyword>
<dbReference type="InterPro" id="IPR001031">
    <property type="entry name" value="Thioesterase"/>
</dbReference>
<gene>
    <name evidence="2" type="ORF">PG996_013027</name>
</gene>
<proteinExistence type="predicted"/>
<protein>
    <recommendedName>
        <fullName evidence="1">Carrier domain-containing protein</fullName>
    </recommendedName>
</protein>
<name>A0ABR1U4A9_9PEZI</name>
<dbReference type="PROSITE" id="PS50075">
    <property type="entry name" value="CARRIER"/>
    <property type="match status" value="1"/>
</dbReference>
<dbReference type="Gene3D" id="3.40.50.1820">
    <property type="entry name" value="alpha/beta hydrolase"/>
    <property type="match status" value="1"/>
</dbReference>
<dbReference type="SUPFAM" id="SSF53474">
    <property type="entry name" value="alpha/beta-Hydrolases"/>
    <property type="match status" value="1"/>
</dbReference>
<dbReference type="InterPro" id="IPR029058">
    <property type="entry name" value="AB_hydrolase_fold"/>
</dbReference>
<organism evidence="2 3">
    <name type="scientific">Apiospora saccharicola</name>
    <dbReference type="NCBI Taxonomy" id="335842"/>
    <lineage>
        <taxon>Eukaryota</taxon>
        <taxon>Fungi</taxon>
        <taxon>Dikarya</taxon>
        <taxon>Ascomycota</taxon>
        <taxon>Pezizomycotina</taxon>
        <taxon>Sordariomycetes</taxon>
        <taxon>Xylariomycetidae</taxon>
        <taxon>Amphisphaeriales</taxon>
        <taxon>Apiosporaceae</taxon>
        <taxon>Apiospora</taxon>
    </lineage>
</organism>
<comment type="caution">
    <text evidence="2">The sequence shown here is derived from an EMBL/GenBank/DDBJ whole genome shotgun (WGS) entry which is preliminary data.</text>
</comment>